<dbReference type="AlphaFoldDB" id="E8ND44"/>
<dbReference type="GO" id="GO:0006508">
    <property type="term" value="P:proteolysis"/>
    <property type="evidence" value="ECO:0007669"/>
    <property type="project" value="InterPro"/>
</dbReference>
<evidence type="ECO:0000313" key="4">
    <source>
        <dbReference type="Proteomes" id="UP000008975"/>
    </source>
</evidence>
<dbReference type="Proteomes" id="UP000008975">
    <property type="component" value="Chromosome"/>
</dbReference>
<gene>
    <name evidence="3" type="ordered locus">MTES_0719</name>
</gene>
<feature type="region of interest" description="Disordered" evidence="1">
    <location>
        <begin position="139"/>
        <end position="162"/>
    </location>
</feature>
<dbReference type="KEGG" id="mts:MTES_0719"/>
<dbReference type="Pfam" id="PF00246">
    <property type="entry name" value="Peptidase_M14"/>
    <property type="match status" value="1"/>
</dbReference>
<dbReference type="InterPro" id="IPR000834">
    <property type="entry name" value="Peptidase_M14"/>
</dbReference>
<dbReference type="GO" id="GO:0008270">
    <property type="term" value="F:zinc ion binding"/>
    <property type="evidence" value="ECO:0007669"/>
    <property type="project" value="InterPro"/>
</dbReference>
<protein>
    <submittedName>
        <fullName evidence="3">Predicted carboxypeptidase</fullName>
    </submittedName>
</protein>
<feature type="domain" description="Peptidase M14" evidence="2">
    <location>
        <begin position="37"/>
        <end position="140"/>
    </location>
</feature>
<accession>E8ND44</accession>
<dbReference type="EMBL" id="AP012052">
    <property type="protein sequence ID" value="BAJ73683.1"/>
    <property type="molecule type" value="Genomic_DNA"/>
</dbReference>
<keyword evidence="3" id="KW-0645">Protease</keyword>
<keyword evidence="3" id="KW-0378">Hydrolase</keyword>
<dbReference type="Gene3D" id="3.40.630.10">
    <property type="entry name" value="Zn peptidases"/>
    <property type="match status" value="1"/>
</dbReference>
<evidence type="ECO:0000259" key="2">
    <source>
        <dbReference type="Pfam" id="PF00246"/>
    </source>
</evidence>
<reference evidence="3 4" key="1">
    <citation type="journal article" date="2011" name="J. Bacteriol.">
        <title>Genome sequence of Microbacterium testaceum StLB037, an N-acylhomoserine lactone-degrading bacterium isolated from potato leaves.</title>
        <authorList>
            <person name="Morohoshi T."/>
            <person name="Wang W.-Z."/>
            <person name="Someya N."/>
            <person name="Ikeda T."/>
        </authorList>
    </citation>
    <scope>NUCLEOTIDE SEQUENCE [LARGE SCALE GENOMIC DNA]</scope>
    <source>
        <strain evidence="3 4">StLB037</strain>
    </source>
</reference>
<reference key="2">
    <citation type="submission" date="2011-02" db="EMBL/GenBank/DDBJ databases">
        <title>Genome sequence of Microbacterium testaceum StLB037.</title>
        <authorList>
            <person name="Morohoshi T."/>
            <person name="Wang W.Z."/>
            <person name="Someya N."/>
            <person name="Ikeda T."/>
        </authorList>
    </citation>
    <scope>NUCLEOTIDE SEQUENCE</scope>
    <source>
        <strain>StLB037</strain>
    </source>
</reference>
<dbReference type="STRING" id="979556.MTES_0719"/>
<keyword evidence="3" id="KW-0121">Carboxypeptidase</keyword>
<evidence type="ECO:0000256" key="1">
    <source>
        <dbReference type="SAM" id="MobiDB-lite"/>
    </source>
</evidence>
<dbReference type="eggNOG" id="COG2866">
    <property type="taxonomic scope" value="Bacteria"/>
</dbReference>
<dbReference type="HOGENOM" id="CLU_047694_1_0_11"/>
<dbReference type="GO" id="GO:0004181">
    <property type="term" value="F:metallocarboxypeptidase activity"/>
    <property type="evidence" value="ECO:0007669"/>
    <property type="project" value="InterPro"/>
</dbReference>
<name>E8ND44_MICTS</name>
<sequence>MAPYPRAMTLPDDPSPLDAIAATVPEFETFPTVDELDAWIDEVAGRHPGSVAVRRIGTSRDGHPVRMLTVGEGDASILVSAGALPDGPAGFRTVQELVRLLRERAAPLAGIAARWHIVPCLDPDGARLNETWYERHASAHGPRRSAADGTLPHPGLPSSADHPLSETAALRRVIDEVKPQLLVSLHGTHVEGVFTSVSSPEPALAAALAGAASVVGLPPVSVVCDTPVSASLAPGVVALDPAADDPFRDIGASTAADTRPHGPVSVVSRVPARLAPRATDPGPSGESLGTVVRRALADLDTRAHRLKSIADAVEPALAPTSPFLTSVNDARAAVAPLRESWRAVLENPALSAREATHAEQAAFASAPHAVGLRGAGALLRVLDAEAAADHAAPQVRAAHREALAVFDAWVTDADRLPAVPIAPRRRVATQLAVLLAAAAAVVGAREEAVIR</sequence>
<organism evidence="3 4">
    <name type="scientific">Microbacterium testaceum (strain StLB037)</name>
    <dbReference type="NCBI Taxonomy" id="979556"/>
    <lineage>
        <taxon>Bacteria</taxon>
        <taxon>Bacillati</taxon>
        <taxon>Actinomycetota</taxon>
        <taxon>Actinomycetes</taxon>
        <taxon>Micrococcales</taxon>
        <taxon>Microbacteriaceae</taxon>
        <taxon>Microbacterium</taxon>
    </lineage>
</organism>
<dbReference type="SUPFAM" id="SSF53187">
    <property type="entry name" value="Zn-dependent exopeptidases"/>
    <property type="match status" value="1"/>
</dbReference>
<evidence type="ECO:0000313" key="3">
    <source>
        <dbReference type="EMBL" id="BAJ73683.1"/>
    </source>
</evidence>
<proteinExistence type="predicted"/>